<gene>
    <name evidence="4" type="ORF">EOE67_02050</name>
</gene>
<feature type="transmembrane region" description="Helical" evidence="2">
    <location>
        <begin position="226"/>
        <end position="245"/>
    </location>
</feature>
<evidence type="ECO:0000313" key="4">
    <source>
        <dbReference type="EMBL" id="RVU41990.1"/>
    </source>
</evidence>
<dbReference type="AlphaFoldDB" id="A0A437R5D3"/>
<feature type="chain" id="PRO_5019239289" evidence="3">
    <location>
        <begin position="19"/>
        <end position="248"/>
    </location>
</feature>
<dbReference type="Proteomes" id="UP000283077">
    <property type="component" value="Unassembled WGS sequence"/>
</dbReference>
<keyword evidence="2" id="KW-0812">Transmembrane</keyword>
<dbReference type="RefSeq" id="WP_127697367.1">
    <property type="nucleotide sequence ID" value="NZ_SACS01000001.1"/>
</dbReference>
<dbReference type="EMBL" id="SACS01000001">
    <property type="protein sequence ID" value="RVU41990.1"/>
    <property type="molecule type" value="Genomic_DNA"/>
</dbReference>
<keyword evidence="3" id="KW-0732">Signal</keyword>
<evidence type="ECO:0000256" key="2">
    <source>
        <dbReference type="SAM" id="Phobius"/>
    </source>
</evidence>
<comment type="caution">
    <text evidence="4">The sequence shown here is derived from an EMBL/GenBank/DDBJ whole genome shotgun (WGS) entry which is preliminary data.</text>
</comment>
<dbReference type="OrthoDB" id="5768227at2"/>
<sequence length="248" mass="28402">MKWIFLSLFILTHSPLWAAEQYTKTKCDQLKQQKEQVRKRLNAGYGFAEGERLDKQDRELFQKIAAHCTSPVTDTSLDEAPSDGAGDEQETSQNRRPTPSKYADVSLQQMPAWSGRNAIFKGDKAAAWTEFYQVPRHCRQKELSEVEFVRCADHKSQQRQLFEQKWQRLKFSPLNINSAQAMPSQAQRQPIQNVVTAYTVEPKTSAKAPAAQPSASRYVENIQQQFNWVGMAIIGILAALSWLIWRKL</sequence>
<keyword evidence="2" id="KW-1133">Transmembrane helix</keyword>
<evidence type="ECO:0000256" key="3">
    <source>
        <dbReference type="SAM" id="SignalP"/>
    </source>
</evidence>
<reference evidence="4 5" key="1">
    <citation type="submission" date="2019-01" db="EMBL/GenBank/DDBJ databases">
        <authorList>
            <person name="Chen W.-M."/>
        </authorList>
    </citation>
    <scope>NUCLEOTIDE SEQUENCE [LARGE SCALE GENOMIC DNA]</scope>
    <source>
        <strain evidence="4 5">KYPC3</strain>
    </source>
</reference>
<accession>A0A437R5D3</accession>
<proteinExistence type="predicted"/>
<keyword evidence="2" id="KW-0472">Membrane</keyword>
<feature type="compositionally biased region" description="Acidic residues" evidence="1">
    <location>
        <begin position="76"/>
        <end position="90"/>
    </location>
</feature>
<name>A0A437R5D3_9GAMM</name>
<feature type="signal peptide" evidence="3">
    <location>
        <begin position="1"/>
        <end position="18"/>
    </location>
</feature>
<feature type="region of interest" description="Disordered" evidence="1">
    <location>
        <begin position="72"/>
        <end position="103"/>
    </location>
</feature>
<protein>
    <submittedName>
        <fullName evidence="4">Uncharacterized protein</fullName>
    </submittedName>
</protein>
<evidence type="ECO:0000256" key="1">
    <source>
        <dbReference type="SAM" id="MobiDB-lite"/>
    </source>
</evidence>
<keyword evidence="5" id="KW-1185">Reference proteome</keyword>
<evidence type="ECO:0000313" key="5">
    <source>
        <dbReference type="Proteomes" id="UP000283077"/>
    </source>
</evidence>
<organism evidence="4 5">
    <name type="scientific">Rheinheimera riviphila</name>
    <dbReference type="NCBI Taxonomy" id="1834037"/>
    <lineage>
        <taxon>Bacteria</taxon>
        <taxon>Pseudomonadati</taxon>
        <taxon>Pseudomonadota</taxon>
        <taxon>Gammaproteobacteria</taxon>
        <taxon>Chromatiales</taxon>
        <taxon>Chromatiaceae</taxon>
        <taxon>Rheinheimera</taxon>
    </lineage>
</organism>